<keyword evidence="4" id="KW-1185">Reference proteome</keyword>
<reference evidence="4" key="3">
    <citation type="journal article" date="2020" name="Plant Biotechnol. J.">
        <title>The pomegranate (Punica granatum L.) draft genome dissects genetic divergence between soft- and hard-seeded cultivars.</title>
        <authorList>
            <person name="Luo X."/>
            <person name="Li H."/>
            <person name="Wu Z."/>
            <person name="Yao W."/>
            <person name="Zhao P."/>
            <person name="Cao D."/>
            <person name="Yu H."/>
            <person name="Li K."/>
            <person name="Poudel K."/>
            <person name="Zhao D."/>
            <person name="Zhang F."/>
            <person name="Xia X."/>
            <person name="Chen L."/>
            <person name="Wang Q."/>
            <person name="Jing D."/>
            <person name="Cao S."/>
        </authorList>
    </citation>
    <scope>NUCLEOTIDE SEQUENCE [LARGE SCALE GENOMIC DNA]</scope>
</reference>
<dbReference type="SMART" id="SM00205">
    <property type="entry name" value="THN"/>
    <property type="match status" value="1"/>
</dbReference>
<organism evidence="2 3">
    <name type="scientific">Punica granatum</name>
    <name type="common">Pomegranate</name>
    <dbReference type="NCBI Taxonomy" id="22663"/>
    <lineage>
        <taxon>Eukaryota</taxon>
        <taxon>Viridiplantae</taxon>
        <taxon>Streptophyta</taxon>
        <taxon>Embryophyta</taxon>
        <taxon>Tracheophyta</taxon>
        <taxon>Spermatophyta</taxon>
        <taxon>Magnoliopsida</taxon>
        <taxon>eudicotyledons</taxon>
        <taxon>Gunneridae</taxon>
        <taxon>Pentapetalae</taxon>
        <taxon>rosids</taxon>
        <taxon>malvids</taxon>
        <taxon>Myrtales</taxon>
        <taxon>Lythraceae</taxon>
        <taxon>Punica</taxon>
    </lineage>
</organism>
<dbReference type="PROSITE" id="PS51367">
    <property type="entry name" value="THAUMATIN_2"/>
    <property type="match status" value="1"/>
</dbReference>
<dbReference type="InterPro" id="IPR037176">
    <property type="entry name" value="Osmotin/thaumatin-like_sf"/>
</dbReference>
<dbReference type="OrthoDB" id="430315at2759"/>
<feature type="region of interest" description="Disordered" evidence="1">
    <location>
        <begin position="254"/>
        <end position="290"/>
    </location>
</feature>
<dbReference type="InterPro" id="IPR017949">
    <property type="entry name" value="Thaumatin_CS"/>
</dbReference>
<evidence type="ECO:0000313" key="5">
    <source>
        <dbReference type="RefSeq" id="XP_031389184.1"/>
    </source>
</evidence>
<gene>
    <name evidence="5" type="primary">LOC116201881</name>
    <name evidence="2" type="ORF">CDL15_Pgr013661</name>
</gene>
<evidence type="ECO:0000313" key="3">
    <source>
        <dbReference type="Proteomes" id="UP000197138"/>
    </source>
</evidence>
<sequence length="335" mass="34800">MGALFFFLCRGVHSFTLLLGLGSALLLITTCRGATFTFVNKCDSTVWPGILSSAGSPKLGSTGFELKKGGSRSFQAPTGWSGRFWGRSGCDFDGSGQGSCSTGDCGSGEVECNGSGATPPATLAEFTLGSGSQDFYDVSLVDGYNLPMIVEGTGGSGSCATTGCVTDLNRQCPEELRSGDGTACKSACEAFGSPEYCCSGAYNNPSSCRPSPYSQIFKAACPKSYSFAYDDATSTFTCSGADYTITFCPSSTSLKSSTDSPPPPPKLTGTANDDDSPRTESESGTDSTPIQDSAYATSWLASLATGDSTRLPRPPLATQLTVSLFLLLVSREILR</sequence>
<dbReference type="PROSITE" id="PS00316">
    <property type="entry name" value="THAUMATIN_1"/>
    <property type="match status" value="1"/>
</dbReference>
<reference evidence="3" key="1">
    <citation type="journal article" date="2017" name="Plant J.">
        <title>The pomegranate (Punica granatum L.) genome and the genomics of punicalagin biosynthesis.</title>
        <authorList>
            <person name="Qin G."/>
            <person name="Xu C."/>
            <person name="Ming R."/>
            <person name="Tang H."/>
            <person name="Guyot R."/>
            <person name="Kramer E.M."/>
            <person name="Hu Y."/>
            <person name="Yi X."/>
            <person name="Qi Y."/>
            <person name="Xu X."/>
            <person name="Gao Z."/>
            <person name="Pan H."/>
            <person name="Jian J."/>
            <person name="Tian Y."/>
            <person name="Yue Z."/>
            <person name="Xu Y."/>
        </authorList>
    </citation>
    <scope>NUCLEOTIDE SEQUENCE [LARGE SCALE GENOMIC DNA]</scope>
    <source>
        <strain evidence="3">cv. Dabenzi</strain>
    </source>
</reference>
<dbReference type="PRINTS" id="PR00347">
    <property type="entry name" value="THAUMATIN"/>
</dbReference>
<dbReference type="FunFam" id="2.60.110.10:FF:000001">
    <property type="entry name" value="THAUMATIN-LIKE PROTEIN 1"/>
    <property type="match status" value="1"/>
</dbReference>
<dbReference type="CDD" id="cd09218">
    <property type="entry name" value="TLP-PA"/>
    <property type="match status" value="1"/>
</dbReference>
<dbReference type="GeneID" id="116201881"/>
<reference evidence="5" key="4">
    <citation type="submission" date="2025-04" db="UniProtKB">
        <authorList>
            <consortium name="RefSeq"/>
        </authorList>
    </citation>
    <scope>IDENTIFICATION</scope>
    <source>
        <tissue evidence="5">Leaf</tissue>
    </source>
</reference>
<dbReference type="Gene3D" id="2.60.110.10">
    <property type="entry name" value="Thaumatin"/>
    <property type="match status" value="1"/>
</dbReference>
<evidence type="ECO:0000313" key="4">
    <source>
        <dbReference type="Proteomes" id="UP000515151"/>
    </source>
</evidence>
<accession>A0A218W0U4</accession>
<dbReference type="AlphaFoldDB" id="A0A218W0U4"/>
<protein>
    <submittedName>
        <fullName evidence="5">Thaumatin-like protein 1</fullName>
    </submittedName>
</protein>
<proteinExistence type="predicted"/>
<reference evidence="2" key="2">
    <citation type="submission" date="2017-06" db="EMBL/GenBank/DDBJ databases">
        <title>The pomegranate genome and the genomics of punicalagin biosynthesis.</title>
        <authorList>
            <person name="Xu C."/>
        </authorList>
    </citation>
    <scope>NUCLEOTIDE SEQUENCE [LARGE SCALE GENOMIC DNA]</scope>
    <source>
        <tissue evidence="2">Fresh leaf</tissue>
    </source>
</reference>
<dbReference type="PANTHER" id="PTHR31048">
    <property type="entry name" value="OS03G0233200 PROTEIN"/>
    <property type="match status" value="1"/>
</dbReference>
<dbReference type="Proteomes" id="UP000515151">
    <property type="component" value="Chromosome 3"/>
</dbReference>
<name>A0A218W0U4_PUNGR</name>
<dbReference type="RefSeq" id="XP_031389184.1">
    <property type="nucleotide sequence ID" value="XM_031533324.1"/>
</dbReference>
<dbReference type="InterPro" id="IPR001938">
    <property type="entry name" value="Thaumatin"/>
</dbReference>
<evidence type="ECO:0000256" key="1">
    <source>
        <dbReference type="SAM" id="MobiDB-lite"/>
    </source>
</evidence>
<dbReference type="SUPFAM" id="SSF49870">
    <property type="entry name" value="Osmotin, thaumatin-like protein"/>
    <property type="match status" value="1"/>
</dbReference>
<dbReference type="Proteomes" id="UP000197138">
    <property type="component" value="Unassembled WGS sequence"/>
</dbReference>
<evidence type="ECO:0000313" key="2">
    <source>
        <dbReference type="EMBL" id="OWM66444.1"/>
    </source>
</evidence>
<dbReference type="Pfam" id="PF00314">
    <property type="entry name" value="Thaumatin"/>
    <property type="match status" value="1"/>
</dbReference>
<dbReference type="EMBL" id="MTKT01005554">
    <property type="protein sequence ID" value="OWM66444.1"/>
    <property type="molecule type" value="Genomic_DNA"/>
</dbReference>